<dbReference type="InterPro" id="IPR007337">
    <property type="entry name" value="RelB/DinJ"/>
</dbReference>
<proteinExistence type="predicted"/>
<evidence type="ECO:0000313" key="2">
    <source>
        <dbReference type="Proteomes" id="UP000265775"/>
    </source>
</evidence>
<organism evidence="1 2">
    <name type="scientific">Bifidobacterium longum</name>
    <dbReference type="NCBI Taxonomy" id="216816"/>
    <lineage>
        <taxon>Bacteria</taxon>
        <taxon>Bacillati</taxon>
        <taxon>Actinomycetota</taxon>
        <taxon>Actinomycetes</taxon>
        <taxon>Bifidobacteriales</taxon>
        <taxon>Bifidobacteriaceae</taxon>
        <taxon>Bifidobacterium</taxon>
    </lineage>
</organism>
<dbReference type="GO" id="GO:0006355">
    <property type="term" value="P:regulation of DNA-templated transcription"/>
    <property type="evidence" value="ECO:0007669"/>
    <property type="project" value="InterPro"/>
</dbReference>
<gene>
    <name evidence="1" type="ORF">DWV59_10330</name>
</gene>
<dbReference type="InterPro" id="IPR013321">
    <property type="entry name" value="Arc_rbn_hlx_hlx"/>
</dbReference>
<dbReference type="Proteomes" id="UP000265775">
    <property type="component" value="Unassembled WGS sequence"/>
</dbReference>
<dbReference type="AlphaFoldDB" id="A0A395XVS2"/>
<accession>A0A395XVS2</accession>
<evidence type="ECO:0000313" key="1">
    <source>
        <dbReference type="EMBL" id="RGW63238.1"/>
    </source>
</evidence>
<name>A0A395XVS2_BIFLN</name>
<sequence length="138" mass="15491">MGRDMDERYRYHSRINTKQIMILYGKHIRRRRLTMALIQINVPDDVKARADAAFARNGITTPAAMKMMVTQVAHENRTPFDGVFSSPAARELGEDVRRDMLLAEAQEYGLVADDATDARTIPDDVLGELGLTAQEVGQ</sequence>
<reference evidence="1 2" key="1">
    <citation type="submission" date="2018-08" db="EMBL/GenBank/DDBJ databases">
        <title>A genome reference for cultivated species of the human gut microbiota.</title>
        <authorList>
            <person name="Zou Y."/>
            <person name="Xue W."/>
            <person name="Luo G."/>
        </authorList>
    </citation>
    <scope>NUCLEOTIDE SEQUENCE [LARGE SCALE GENOMIC DNA]</scope>
    <source>
        <strain evidence="1 2">AF11-12</strain>
    </source>
</reference>
<dbReference type="Pfam" id="PF04221">
    <property type="entry name" value="RelB"/>
    <property type="match status" value="1"/>
</dbReference>
<comment type="caution">
    <text evidence="1">The sequence shown here is derived from an EMBL/GenBank/DDBJ whole genome shotgun (WGS) entry which is preliminary data.</text>
</comment>
<dbReference type="Gene3D" id="1.10.1220.10">
    <property type="entry name" value="Met repressor-like"/>
    <property type="match status" value="1"/>
</dbReference>
<protein>
    <submittedName>
        <fullName evidence="1">Acyl carrier protein</fullName>
    </submittedName>
</protein>
<dbReference type="EMBL" id="QSAR01000015">
    <property type="protein sequence ID" value="RGW63238.1"/>
    <property type="molecule type" value="Genomic_DNA"/>
</dbReference>